<sequence>MVRRHLQSVVPASPTKSRPDHPFKASSMTFTPHRRDILSGALAASVAGWALPARAASVGAMALGNPELFSFDDLKTRAKELAKTAHVPPPKPSATDPLRDMTFDTFAQAIYKPEMELWHGVPGAQTVRLFPQGRFYAEPVDIYVLENGQARQVVYTPDLFNMPPNHPLRTLKSAGFAGFRLMSRGGVSDWLAYLGASYFRASDPNDQYGGSARGLAINTGRPEEFPRFTSFWLEQNGAGMTIYALLESQSVTGAYRMDSRRIQGGQGGALQDVECELYFRAPVDLLGIAPLTGMFWYGENSGHFRGDWRPEVHDCDGLSLWTGRGERIWRPLANPPRIVTNSFSDDNPKGFGLVQRDRNFENYQDDSLFYDRRPSMWVEPLNAWGKGAVNLVQLPTANETEDNMVAFWTPEQKIVEGSVINAKYRLYWGVDGPPTGDVGRIVATRIGLGGLGGRDLDLRHTKPGARKFMIDVEGKTLEEQTRYGGTHTVVTSTRGKITGVEAFPVVGTKRWRMMFDLSDLDGKEADLRAFLQKDNVVLSETWIYQAFP</sequence>
<comment type="pathway">
    <text evidence="2">Glycan metabolism; osmoregulated periplasmic glucan (OPG) biosynthesis.</text>
</comment>
<dbReference type="Gene3D" id="2.70.98.10">
    <property type="match status" value="1"/>
</dbReference>
<dbReference type="PIRSF" id="PIRSF006281">
    <property type="entry name" value="MdoG"/>
    <property type="match status" value="1"/>
</dbReference>
<dbReference type="InterPro" id="IPR014438">
    <property type="entry name" value="Glucan_biosyn_MdoG/MdoD"/>
</dbReference>
<dbReference type="PANTHER" id="PTHR30504:SF3">
    <property type="entry name" value="GLUCANS BIOSYNTHESIS PROTEIN D"/>
    <property type="match status" value="1"/>
</dbReference>
<feature type="region of interest" description="Disordered" evidence="6">
    <location>
        <begin position="1"/>
        <end position="28"/>
    </location>
</feature>
<keyword evidence="9" id="KW-1185">Reference proteome</keyword>
<dbReference type="UniPathway" id="UPA00637"/>
<dbReference type="Gene3D" id="2.60.40.10">
    <property type="entry name" value="Immunoglobulins"/>
    <property type="match status" value="1"/>
</dbReference>
<gene>
    <name evidence="8" type="primary">mdoD</name>
    <name evidence="8" type="ORF">HYPDE_32743</name>
</gene>
<accession>N0BCG2</accession>
<dbReference type="InterPro" id="IPR013783">
    <property type="entry name" value="Ig-like_fold"/>
</dbReference>
<evidence type="ECO:0000259" key="7">
    <source>
        <dbReference type="Pfam" id="PF04349"/>
    </source>
</evidence>
<dbReference type="GO" id="GO:0003824">
    <property type="term" value="F:catalytic activity"/>
    <property type="evidence" value="ECO:0007669"/>
    <property type="project" value="InterPro"/>
</dbReference>
<evidence type="ECO:0000313" key="8">
    <source>
        <dbReference type="EMBL" id="AGK58221.1"/>
    </source>
</evidence>
<dbReference type="SUPFAM" id="SSF74650">
    <property type="entry name" value="Galactose mutarotase-like"/>
    <property type="match status" value="1"/>
</dbReference>
<evidence type="ECO:0000256" key="6">
    <source>
        <dbReference type="SAM" id="MobiDB-lite"/>
    </source>
</evidence>
<dbReference type="GO" id="GO:0030288">
    <property type="term" value="C:outer membrane-bounded periplasmic space"/>
    <property type="evidence" value="ECO:0007669"/>
    <property type="project" value="TreeGrafter"/>
</dbReference>
<organism evidence="8 9">
    <name type="scientific">Hyphomicrobium denitrificans 1NES1</name>
    <dbReference type="NCBI Taxonomy" id="670307"/>
    <lineage>
        <taxon>Bacteria</taxon>
        <taxon>Pseudomonadati</taxon>
        <taxon>Pseudomonadota</taxon>
        <taxon>Alphaproteobacteria</taxon>
        <taxon>Hyphomicrobiales</taxon>
        <taxon>Hyphomicrobiaceae</taxon>
        <taxon>Hyphomicrobium</taxon>
    </lineage>
</organism>
<dbReference type="InterPro" id="IPR007444">
    <property type="entry name" value="Glucan_biosyn_MdoG_C"/>
</dbReference>
<feature type="domain" description="Glucan biosynthesis periplasmic MdoG C-terminal" evidence="7">
    <location>
        <begin position="69"/>
        <end position="545"/>
    </location>
</feature>
<evidence type="ECO:0000313" key="9">
    <source>
        <dbReference type="Proteomes" id="UP000005952"/>
    </source>
</evidence>
<dbReference type="PANTHER" id="PTHR30504">
    <property type="entry name" value="GLUCANS BIOSYNTHESIS PROTEIN"/>
    <property type="match status" value="1"/>
</dbReference>
<keyword evidence="4" id="KW-0732">Signal</keyword>
<protein>
    <submittedName>
        <fullName evidence="8">Glucan biosynthesis protein D</fullName>
    </submittedName>
</protein>
<dbReference type="HOGENOM" id="CLU_023403_2_0_5"/>
<keyword evidence="5" id="KW-0574">Periplasm</keyword>
<evidence type="ECO:0000256" key="3">
    <source>
        <dbReference type="ARBA" id="ARBA00009284"/>
    </source>
</evidence>
<dbReference type="InterPro" id="IPR014756">
    <property type="entry name" value="Ig_E-set"/>
</dbReference>
<evidence type="ECO:0000256" key="2">
    <source>
        <dbReference type="ARBA" id="ARBA00005001"/>
    </source>
</evidence>
<evidence type="ECO:0000256" key="1">
    <source>
        <dbReference type="ARBA" id="ARBA00004418"/>
    </source>
</evidence>
<dbReference type="InterPro" id="IPR011013">
    <property type="entry name" value="Gal_mutarotase_sf_dom"/>
</dbReference>
<dbReference type="EMBL" id="CP005587">
    <property type="protein sequence ID" value="AGK58221.1"/>
    <property type="molecule type" value="Genomic_DNA"/>
</dbReference>
<dbReference type="Pfam" id="PF04349">
    <property type="entry name" value="MdoG"/>
    <property type="match status" value="1"/>
</dbReference>
<dbReference type="InterPro" id="IPR014718">
    <property type="entry name" value="GH-type_carb-bd"/>
</dbReference>
<proteinExistence type="inferred from homology"/>
<dbReference type="KEGG" id="hdt:HYPDE_32743"/>
<evidence type="ECO:0000256" key="5">
    <source>
        <dbReference type="ARBA" id="ARBA00022764"/>
    </source>
</evidence>
<dbReference type="GO" id="GO:0030246">
    <property type="term" value="F:carbohydrate binding"/>
    <property type="evidence" value="ECO:0007669"/>
    <property type="project" value="InterPro"/>
</dbReference>
<dbReference type="AlphaFoldDB" id="N0BCG2"/>
<name>N0BCG2_9HYPH</name>
<dbReference type="STRING" id="670307.HYPDE_32743"/>
<dbReference type="SUPFAM" id="SSF81296">
    <property type="entry name" value="E set domains"/>
    <property type="match status" value="1"/>
</dbReference>
<comment type="similarity">
    <text evidence="3">Belongs to the OpgD/OpgG family.</text>
</comment>
<reference evidence="8 9" key="1">
    <citation type="journal article" date="2013" name="Genome Announc.">
        <title>Genome sequences for three denitrifying bacterial strains isolated from a uranium- and nitrate-contaminated subsurface environment.</title>
        <authorList>
            <person name="Venkatramanan R."/>
            <person name="Prakash O."/>
            <person name="Woyke T."/>
            <person name="Chain P."/>
            <person name="Goodwin L.A."/>
            <person name="Watson D."/>
            <person name="Brooks S."/>
            <person name="Kostka J.E."/>
            <person name="Green S.J."/>
        </authorList>
    </citation>
    <scope>NUCLEOTIDE SEQUENCE [LARGE SCALE GENOMIC DNA]</scope>
    <source>
        <strain evidence="8 9">1NES1</strain>
    </source>
</reference>
<dbReference type="GO" id="GO:0051274">
    <property type="term" value="P:beta-glucan biosynthetic process"/>
    <property type="evidence" value="ECO:0007669"/>
    <property type="project" value="TreeGrafter"/>
</dbReference>
<dbReference type="Proteomes" id="UP000005952">
    <property type="component" value="Chromosome"/>
</dbReference>
<evidence type="ECO:0000256" key="4">
    <source>
        <dbReference type="ARBA" id="ARBA00022729"/>
    </source>
</evidence>
<comment type="subcellular location">
    <subcellularLocation>
        <location evidence="1">Periplasm</location>
    </subcellularLocation>
</comment>
<dbReference type="eggNOG" id="COG3131">
    <property type="taxonomic scope" value="Bacteria"/>
</dbReference>